<feature type="compositionally biased region" description="Low complexity" evidence="1">
    <location>
        <begin position="588"/>
        <end position="599"/>
    </location>
</feature>
<reference evidence="3" key="2">
    <citation type="submission" date="2020-05" db="UniProtKB">
        <authorList>
            <consortium name="EnsemblMetazoa"/>
        </authorList>
    </citation>
    <scope>IDENTIFICATION</scope>
    <source>
        <strain evidence="3">Epiroticus2</strain>
    </source>
</reference>
<proteinExistence type="predicted"/>
<feature type="compositionally biased region" description="Polar residues" evidence="1">
    <location>
        <begin position="618"/>
        <end position="628"/>
    </location>
</feature>
<dbReference type="VEuPathDB" id="VectorBase:AEPI010438"/>
<organism evidence="3 4">
    <name type="scientific">Anopheles epiroticus</name>
    <dbReference type="NCBI Taxonomy" id="199890"/>
    <lineage>
        <taxon>Eukaryota</taxon>
        <taxon>Metazoa</taxon>
        <taxon>Ecdysozoa</taxon>
        <taxon>Arthropoda</taxon>
        <taxon>Hexapoda</taxon>
        <taxon>Insecta</taxon>
        <taxon>Pterygota</taxon>
        <taxon>Neoptera</taxon>
        <taxon>Endopterygota</taxon>
        <taxon>Diptera</taxon>
        <taxon>Nematocera</taxon>
        <taxon>Culicoidea</taxon>
        <taxon>Culicidae</taxon>
        <taxon>Anophelinae</taxon>
        <taxon>Anopheles</taxon>
    </lineage>
</organism>
<keyword evidence="2" id="KW-0732">Signal</keyword>
<accession>A0A182PU02</accession>
<feature type="region of interest" description="Disordered" evidence="1">
    <location>
        <begin position="252"/>
        <end position="272"/>
    </location>
</feature>
<keyword evidence="4" id="KW-1185">Reference proteome</keyword>
<feature type="signal peptide" evidence="2">
    <location>
        <begin position="1"/>
        <end position="19"/>
    </location>
</feature>
<dbReference type="Proteomes" id="UP000075885">
    <property type="component" value="Unassembled WGS sequence"/>
</dbReference>
<feature type="compositionally biased region" description="Acidic residues" evidence="1">
    <location>
        <begin position="607"/>
        <end position="616"/>
    </location>
</feature>
<reference evidence="4" key="1">
    <citation type="submission" date="2013-03" db="EMBL/GenBank/DDBJ databases">
        <title>The Genome Sequence of Anopheles epiroticus epiroticus2.</title>
        <authorList>
            <consortium name="The Broad Institute Genomics Platform"/>
            <person name="Neafsey D.E."/>
            <person name="Howell P."/>
            <person name="Walker B."/>
            <person name="Young S.K."/>
            <person name="Zeng Q."/>
            <person name="Gargeya S."/>
            <person name="Fitzgerald M."/>
            <person name="Haas B."/>
            <person name="Abouelleil A."/>
            <person name="Allen A.W."/>
            <person name="Alvarado L."/>
            <person name="Arachchi H.M."/>
            <person name="Berlin A.M."/>
            <person name="Chapman S.B."/>
            <person name="Gainer-Dewar J."/>
            <person name="Goldberg J."/>
            <person name="Griggs A."/>
            <person name="Gujja S."/>
            <person name="Hansen M."/>
            <person name="Howarth C."/>
            <person name="Imamovic A."/>
            <person name="Ireland A."/>
            <person name="Larimer J."/>
            <person name="McCowan C."/>
            <person name="Murphy C."/>
            <person name="Pearson M."/>
            <person name="Poon T.W."/>
            <person name="Priest M."/>
            <person name="Roberts A."/>
            <person name="Saif S."/>
            <person name="Shea T."/>
            <person name="Sisk P."/>
            <person name="Sykes S."/>
            <person name="Wortman J."/>
            <person name="Nusbaum C."/>
            <person name="Birren B."/>
        </authorList>
    </citation>
    <scope>NUCLEOTIDE SEQUENCE [LARGE SCALE GENOMIC DNA]</scope>
    <source>
        <strain evidence="4">Epiroticus2</strain>
    </source>
</reference>
<evidence type="ECO:0000313" key="4">
    <source>
        <dbReference type="Proteomes" id="UP000075885"/>
    </source>
</evidence>
<sequence>MAIQLEQVLFLLLSLVATATVGDHAPPFKPLLPSSYTKSPLMYPSFVPKRSHALKPYMTQFRAGTRLAPVAIRPAPSMIMSLKRPIKSILSHPSLMKQPLLKRPPPPSSLAFAAASLKHHKFHSSPPGPSTGEIVFEKLKPITATKLTSHKEGAIHTIPAPNLGLAKAPNAPNQIRVTSYEDSNKLEIEVKTTKPTFTPKPAFLNLSPTPAPAVGPHYGHHAIGGGNPHQYQVTEEHSNDVTIGDLYSGKKTYFAPDPDPSLPSKSLVPTSDPLSIPSNNKFAPANLLVQSPVAAHYPLQQPQTSASAVIQYVNALYNPTYLVTQSNNLYNTHQQQASVNLFKPDTHFLGTMQHAPQPVHVQTQTQAPPVPTTVLFNSYGTYHKHAEPAASTGQILSATQDQLHELQSVVNQIQLNDVHGQHHAGSGDTMPTYAQLVGHEQPAIHQQQLPQLNQLEQQLQQQLIQQAQHEKGNGQRQMTDAEIANLLNYGMINLHHNLSPSDYYHYQVDQPTAVQQPAAAHHSFYELTIEPQVTQSPLRIYVPDGEEREYSNNINAQKRMDEIDFEYADVEQLDQSTATNAHARSDETSTPSSYDDSTTIANPNAYYDDDNEDGTEYYDQNLSNHRLE</sequence>
<dbReference type="STRING" id="199890.A0A182PU02"/>
<evidence type="ECO:0000256" key="2">
    <source>
        <dbReference type="SAM" id="SignalP"/>
    </source>
</evidence>
<dbReference type="AlphaFoldDB" id="A0A182PU02"/>
<feature type="region of interest" description="Disordered" evidence="1">
    <location>
        <begin position="576"/>
        <end position="628"/>
    </location>
</feature>
<protein>
    <submittedName>
        <fullName evidence="3">Uncharacterized protein</fullName>
    </submittedName>
</protein>
<dbReference type="EnsemblMetazoa" id="AEPI010438-RA">
    <property type="protein sequence ID" value="AEPI010438-PA"/>
    <property type="gene ID" value="AEPI010438"/>
</dbReference>
<name>A0A182PU02_9DIPT</name>
<evidence type="ECO:0000313" key="3">
    <source>
        <dbReference type="EnsemblMetazoa" id="AEPI010438-PA"/>
    </source>
</evidence>
<feature type="chain" id="PRO_5008131964" evidence="2">
    <location>
        <begin position="20"/>
        <end position="628"/>
    </location>
</feature>
<evidence type="ECO:0000256" key="1">
    <source>
        <dbReference type="SAM" id="MobiDB-lite"/>
    </source>
</evidence>